<accession>A0DE30</accession>
<dbReference type="GeneID" id="5034479"/>
<gene>
    <name evidence="1" type="ORF">GSPATT00016139001</name>
</gene>
<dbReference type="RefSeq" id="XP_001448694.1">
    <property type="nucleotide sequence ID" value="XM_001448657.1"/>
</dbReference>
<evidence type="ECO:0000313" key="2">
    <source>
        <dbReference type="Proteomes" id="UP000000600"/>
    </source>
</evidence>
<evidence type="ECO:0000313" key="1">
    <source>
        <dbReference type="EMBL" id="CAK81297.1"/>
    </source>
</evidence>
<protein>
    <submittedName>
        <fullName evidence="1">Uncharacterized protein</fullName>
    </submittedName>
</protein>
<dbReference type="EMBL" id="CT868396">
    <property type="protein sequence ID" value="CAK81297.1"/>
    <property type="molecule type" value="Genomic_DNA"/>
</dbReference>
<dbReference type="InParanoid" id="A0DE30"/>
<dbReference type="KEGG" id="ptm:GSPATT00016139001"/>
<reference evidence="1 2" key="1">
    <citation type="journal article" date="2006" name="Nature">
        <title>Global trends of whole-genome duplications revealed by the ciliate Paramecium tetraurelia.</title>
        <authorList>
            <consortium name="Genoscope"/>
            <person name="Aury J.-M."/>
            <person name="Jaillon O."/>
            <person name="Duret L."/>
            <person name="Noel B."/>
            <person name="Jubin C."/>
            <person name="Porcel B.M."/>
            <person name="Segurens B."/>
            <person name="Daubin V."/>
            <person name="Anthouard V."/>
            <person name="Aiach N."/>
            <person name="Arnaiz O."/>
            <person name="Billaut A."/>
            <person name="Beisson J."/>
            <person name="Blanc I."/>
            <person name="Bouhouche K."/>
            <person name="Camara F."/>
            <person name="Duharcourt S."/>
            <person name="Guigo R."/>
            <person name="Gogendeau D."/>
            <person name="Katinka M."/>
            <person name="Keller A.-M."/>
            <person name="Kissmehl R."/>
            <person name="Klotz C."/>
            <person name="Koll F."/>
            <person name="Le Moue A."/>
            <person name="Lepere C."/>
            <person name="Malinsky S."/>
            <person name="Nowacki M."/>
            <person name="Nowak J.K."/>
            <person name="Plattner H."/>
            <person name="Poulain J."/>
            <person name="Ruiz F."/>
            <person name="Serrano V."/>
            <person name="Zagulski M."/>
            <person name="Dessen P."/>
            <person name="Betermier M."/>
            <person name="Weissenbach J."/>
            <person name="Scarpelli C."/>
            <person name="Schachter V."/>
            <person name="Sperling L."/>
            <person name="Meyer E."/>
            <person name="Cohen J."/>
            <person name="Wincker P."/>
        </authorList>
    </citation>
    <scope>NUCLEOTIDE SEQUENCE [LARGE SCALE GENOMIC DNA]</scope>
    <source>
        <strain evidence="1 2">Stock d4-2</strain>
    </source>
</reference>
<sequence>MQLQYQSLKLIITESMFQTPEPISIHYQRIYKYFNQTPNDFIPKQTPSIYSFCLRIRFLSELIIMLKEKKYFFVQLKFILKLSERDRNLYGQNGCQRHMRNMVKRIGNVPRNQWTQVKIIEQSIDQISYREMLHILEVHFLEVNHLSHSDQVHFDQSILKNETCLFRSLMNIYNLI</sequence>
<proteinExistence type="predicted"/>
<dbReference type="AlphaFoldDB" id="A0DE30"/>
<dbReference type="Proteomes" id="UP000000600">
    <property type="component" value="Unassembled WGS sequence"/>
</dbReference>
<keyword evidence="2" id="KW-1185">Reference proteome</keyword>
<organism evidence="1 2">
    <name type="scientific">Paramecium tetraurelia</name>
    <dbReference type="NCBI Taxonomy" id="5888"/>
    <lineage>
        <taxon>Eukaryota</taxon>
        <taxon>Sar</taxon>
        <taxon>Alveolata</taxon>
        <taxon>Ciliophora</taxon>
        <taxon>Intramacronucleata</taxon>
        <taxon>Oligohymenophorea</taxon>
        <taxon>Peniculida</taxon>
        <taxon>Parameciidae</taxon>
        <taxon>Paramecium</taxon>
    </lineage>
</organism>
<dbReference type="HOGENOM" id="CLU_1528088_0_0_1"/>
<name>A0DE30_PARTE</name>